<dbReference type="InterPro" id="IPR013783">
    <property type="entry name" value="Ig-like_fold"/>
</dbReference>
<dbReference type="Proteomes" id="UP000616724">
    <property type="component" value="Unassembled WGS sequence"/>
</dbReference>
<feature type="region of interest" description="Disordered" evidence="1">
    <location>
        <begin position="100"/>
        <end position="136"/>
    </location>
</feature>
<dbReference type="SUPFAM" id="SSF81296">
    <property type="entry name" value="E set domains"/>
    <property type="match status" value="1"/>
</dbReference>
<evidence type="ECO:0000313" key="3">
    <source>
        <dbReference type="Proteomes" id="UP000616724"/>
    </source>
</evidence>
<proteinExistence type="predicted"/>
<organism evidence="2 3">
    <name type="scientific">Planobispora longispora</name>
    <dbReference type="NCBI Taxonomy" id="28887"/>
    <lineage>
        <taxon>Bacteria</taxon>
        <taxon>Bacillati</taxon>
        <taxon>Actinomycetota</taxon>
        <taxon>Actinomycetes</taxon>
        <taxon>Streptosporangiales</taxon>
        <taxon>Streptosporangiaceae</taxon>
        <taxon>Planobispora</taxon>
    </lineage>
</organism>
<dbReference type="InterPro" id="IPR014756">
    <property type="entry name" value="Ig_E-set"/>
</dbReference>
<dbReference type="AlphaFoldDB" id="A0A8J3RU51"/>
<evidence type="ECO:0000256" key="1">
    <source>
        <dbReference type="SAM" id="MobiDB-lite"/>
    </source>
</evidence>
<dbReference type="RefSeq" id="WP_203892799.1">
    <property type="nucleotide sequence ID" value="NZ_BOOH01000038.1"/>
</dbReference>
<name>A0A8J3RU51_9ACTN</name>
<dbReference type="CDD" id="cd07184">
    <property type="entry name" value="E_set_Isoamylase_like_N"/>
    <property type="match status" value="1"/>
</dbReference>
<dbReference type="Gene3D" id="2.60.40.10">
    <property type="entry name" value="Immunoglobulins"/>
    <property type="match status" value="1"/>
</dbReference>
<gene>
    <name evidence="2" type="ORF">Plo01_47120</name>
</gene>
<dbReference type="GO" id="GO:0005975">
    <property type="term" value="P:carbohydrate metabolic process"/>
    <property type="evidence" value="ECO:0007669"/>
    <property type="project" value="UniProtKB-ARBA"/>
</dbReference>
<evidence type="ECO:0000313" key="2">
    <source>
        <dbReference type="EMBL" id="GIH78283.1"/>
    </source>
</evidence>
<protein>
    <submittedName>
        <fullName evidence="2">Uncharacterized protein</fullName>
    </submittedName>
</protein>
<reference evidence="2 3" key="1">
    <citation type="submission" date="2021-01" db="EMBL/GenBank/DDBJ databases">
        <title>Whole genome shotgun sequence of Planobispora longispora NBRC 13918.</title>
        <authorList>
            <person name="Komaki H."/>
            <person name="Tamura T."/>
        </authorList>
    </citation>
    <scope>NUCLEOTIDE SEQUENCE [LARGE SCALE GENOMIC DNA]</scope>
    <source>
        <strain evidence="2 3">NBRC 13918</strain>
    </source>
</reference>
<sequence>MIKRGKPAKNGHVKLTFTIPAEQVSGGVSVVGDFNGWDPYAHPMQLRTDTYQVSMTVPADQEICFRYLATGGLWFDDAEADYHDHHGGHLSPIVAQSPEVAAFDDAHHANGHRGQAPDLPNSSPAALESQLPAAPA</sequence>
<comment type="caution">
    <text evidence="2">The sequence shown here is derived from an EMBL/GenBank/DDBJ whole genome shotgun (WGS) entry which is preliminary data.</text>
</comment>
<accession>A0A8J3RU51</accession>
<dbReference type="EMBL" id="BOOH01000038">
    <property type="protein sequence ID" value="GIH78283.1"/>
    <property type="molecule type" value="Genomic_DNA"/>
</dbReference>
<keyword evidence="3" id="KW-1185">Reference proteome</keyword>